<dbReference type="OrthoDB" id="3650904at2759"/>
<evidence type="ECO:0000313" key="2">
    <source>
        <dbReference type="EMBL" id="PPJ60203.1"/>
    </source>
</evidence>
<name>A0A2S6CKH1_9PEZI</name>
<dbReference type="EMBL" id="PNEN01000300">
    <property type="protein sequence ID" value="PPJ60203.1"/>
    <property type="molecule type" value="Genomic_DNA"/>
</dbReference>
<evidence type="ECO:0000256" key="1">
    <source>
        <dbReference type="SAM" id="MobiDB-lite"/>
    </source>
</evidence>
<organism evidence="2 3">
    <name type="scientific">Cercospora berteroae</name>
    <dbReference type="NCBI Taxonomy" id="357750"/>
    <lineage>
        <taxon>Eukaryota</taxon>
        <taxon>Fungi</taxon>
        <taxon>Dikarya</taxon>
        <taxon>Ascomycota</taxon>
        <taxon>Pezizomycotina</taxon>
        <taxon>Dothideomycetes</taxon>
        <taxon>Dothideomycetidae</taxon>
        <taxon>Mycosphaerellales</taxon>
        <taxon>Mycosphaerellaceae</taxon>
        <taxon>Cercospora</taxon>
    </lineage>
</organism>
<feature type="compositionally biased region" description="Basic and acidic residues" evidence="1">
    <location>
        <begin position="7"/>
        <end position="23"/>
    </location>
</feature>
<sequence>MATNGNSEHDSSTDSSTDSKRDIGLGSSGDTDILELRERLESLPQELYNHIYDLTFTANPRIRIYGISRWARFYLTSSVLPNTISGRVVAFDERLPNMFRVDRASRRKFAKSYFSGEDSTFIFCVGYCTRDCLEGMSYHRLLIKNVLWSCEPTQPVPSTQASKLAKHYHSWWLEKSPKTFKFITYDEIEALVKKRAGIADEGDKGDGADCGKDAMSAKDIHCASLILRQHLNKLPQELYDKIYDLIFTAAARIRVYTKNKSWLANLRRPAPGVFSDRDATFHEEFPPGFPRPPKDVSKQDTTLNKQLPPILQADRADRNAFSLTFFGERD</sequence>
<proteinExistence type="predicted"/>
<dbReference type="AlphaFoldDB" id="A0A2S6CKH1"/>
<feature type="region of interest" description="Disordered" evidence="1">
    <location>
        <begin position="1"/>
        <end position="26"/>
    </location>
</feature>
<gene>
    <name evidence="2" type="ORF">CBER1_10120</name>
</gene>
<accession>A0A2S6CKH1</accession>
<keyword evidence="3" id="KW-1185">Reference proteome</keyword>
<comment type="caution">
    <text evidence="2">The sequence shown here is derived from an EMBL/GenBank/DDBJ whole genome shotgun (WGS) entry which is preliminary data.</text>
</comment>
<protein>
    <submittedName>
        <fullName evidence="2">Uncharacterized protein</fullName>
    </submittedName>
</protein>
<reference evidence="3" key="1">
    <citation type="journal article" date="2017" name="bioRxiv">
        <title>Conservation of a gene cluster reveals novel cercosporin biosynthetic mechanisms and extends production to the genus Colletotrichum.</title>
        <authorList>
            <person name="de Jonge R."/>
            <person name="Ebert M.K."/>
            <person name="Huitt-Roehl C.R."/>
            <person name="Pal P."/>
            <person name="Suttle J.C."/>
            <person name="Spanner R.E."/>
            <person name="Neubauer J.D."/>
            <person name="Jurick W.M.II."/>
            <person name="Stott K.A."/>
            <person name="Secor G.A."/>
            <person name="Thomma B.P.H.J."/>
            <person name="Van de Peer Y."/>
            <person name="Townsend C.A."/>
            <person name="Bolton M.D."/>
        </authorList>
    </citation>
    <scope>NUCLEOTIDE SEQUENCE [LARGE SCALE GENOMIC DNA]</scope>
    <source>
        <strain evidence="3">CBS538.71</strain>
    </source>
</reference>
<evidence type="ECO:0000313" key="3">
    <source>
        <dbReference type="Proteomes" id="UP000237631"/>
    </source>
</evidence>
<dbReference type="Proteomes" id="UP000237631">
    <property type="component" value="Unassembled WGS sequence"/>
</dbReference>